<evidence type="ECO:0000313" key="2">
    <source>
        <dbReference type="EMBL" id="KAF0733286.1"/>
    </source>
</evidence>
<keyword evidence="2" id="KW-0547">Nucleotide-binding</keyword>
<accession>A0A6G0X0J8</accession>
<proteinExistence type="predicted"/>
<keyword evidence="2" id="KW-0067">ATP-binding</keyword>
<feature type="region of interest" description="Disordered" evidence="1">
    <location>
        <begin position="32"/>
        <end position="60"/>
    </location>
</feature>
<keyword evidence="3" id="KW-1185">Reference proteome</keyword>
<dbReference type="GO" id="GO:0004386">
    <property type="term" value="F:helicase activity"/>
    <property type="evidence" value="ECO:0007669"/>
    <property type="project" value="UniProtKB-KW"/>
</dbReference>
<dbReference type="Proteomes" id="UP000478052">
    <property type="component" value="Unassembled WGS sequence"/>
</dbReference>
<protein>
    <submittedName>
        <fullName evidence="2">ATP-dependent DNA helicase</fullName>
    </submittedName>
</protein>
<dbReference type="OrthoDB" id="6141723at2759"/>
<keyword evidence="2" id="KW-0347">Helicase</keyword>
<organism evidence="2 3">
    <name type="scientific">Aphis craccivora</name>
    <name type="common">Cowpea aphid</name>
    <dbReference type="NCBI Taxonomy" id="307492"/>
    <lineage>
        <taxon>Eukaryota</taxon>
        <taxon>Metazoa</taxon>
        <taxon>Ecdysozoa</taxon>
        <taxon>Arthropoda</taxon>
        <taxon>Hexapoda</taxon>
        <taxon>Insecta</taxon>
        <taxon>Pterygota</taxon>
        <taxon>Neoptera</taxon>
        <taxon>Paraneoptera</taxon>
        <taxon>Hemiptera</taxon>
        <taxon>Sternorrhyncha</taxon>
        <taxon>Aphidomorpha</taxon>
        <taxon>Aphidoidea</taxon>
        <taxon>Aphididae</taxon>
        <taxon>Aphidini</taxon>
        <taxon>Aphis</taxon>
        <taxon>Aphis</taxon>
    </lineage>
</organism>
<evidence type="ECO:0000256" key="1">
    <source>
        <dbReference type="SAM" id="MobiDB-lite"/>
    </source>
</evidence>
<dbReference type="EMBL" id="VUJU01008263">
    <property type="protein sequence ID" value="KAF0733286.1"/>
    <property type="molecule type" value="Genomic_DNA"/>
</dbReference>
<evidence type="ECO:0000313" key="3">
    <source>
        <dbReference type="Proteomes" id="UP000478052"/>
    </source>
</evidence>
<reference evidence="2 3" key="1">
    <citation type="submission" date="2019-08" db="EMBL/GenBank/DDBJ databases">
        <title>Whole genome of Aphis craccivora.</title>
        <authorList>
            <person name="Voronova N.V."/>
            <person name="Shulinski R.S."/>
            <person name="Bandarenka Y.V."/>
            <person name="Zhorov D.G."/>
            <person name="Warner D."/>
        </authorList>
    </citation>
    <scope>NUCLEOTIDE SEQUENCE [LARGE SCALE GENOMIC DNA]</scope>
    <source>
        <strain evidence="2">180601</strain>
        <tissue evidence="2">Whole Body</tissue>
    </source>
</reference>
<name>A0A6G0X0J8_APHCR</name>
<comment type="caution">
    <text evidence="2">The sequence shown here is derived from an EMBL/GenBank/DDBJ whole genome shotgun (WGS) entry which is preliminary data.</text>
</comment>
<gene>
    <name evidence="2" type="ORF">FWK35_00023562</name>
</gene>
<keyword evidence="2" id="KW-0378">Hydrolase</keyword>
<dbReference type="AlphaFoldDB" id="A0A6G0X0J8"/>
<sequence length="195" mass="22484">MDSEEVRKFIIDTPFSSHTTVEEKYERFMQTRATNGSNDEIYIEPPTQKRKSSKTNVKNSVNSVSGRNFEQYVPPPKSVADDEFFKRFTANRVGLSCSVCDRLWFEKDIRPAPASASGMLATEFPNENVFDYRLCENCYRNLCKNYPPIPSHLPPLDPITERLVLPRIVFMQIRRLRFVKGSIAIVAKSSTYRSK</sequence>